<accession>A0AAN3AA30</accession>
<dbReference type="EMBL" id="AAXF02000044">
    <property type="protein sequence ID" value="EDO12789.1"/>
    <property type="molecule type" value="Genomic_DNA"/>
</dbReference>
<keyword evidence="1" id="KW-0472">Membrane</keyword>
<dbReference type="Proteomes" id="UP000005475">
    <property type="component" value="Unassembled WGS sequence"/>
</dbReference>
<proteinExistence type="predicted"/>
<protein>
    <submittedName>
        <fullName evidence="2">Uncharacterized protein</fullName>
    </submittedName>
</protein>
<feature type="transmembrane region" description="Helical" evidence="1">
    <location>
        <begin position="12"/>
        <end position="36"/>
    </location>
</feature>
<reference evidence="2 3" key="1">
    <citation type="submission" date="2007-03" db="EMBL/GenBank/DDBJ databases">
        <authorList>
            <person name="Fulton L."/>
            <person name="Clifton S."/>
            <person name="Fulton B."/>
            <person name="Xu J."/>
            <person name="Minx P."/>
            <person name="Pepin K.H."/>
            <person name="Johnson M."/>
            <person name="Thiruvilangam P."/>
            <person name="Bhonagiri V."/>
            <person name="Nash W.E."/>
            <person name="Mardis E.R."/>
            <person name="Wilson R.K."/>
        </authorList>
    </citation>
    <scope>NUCLEOTIDE SEQUENCE [LARGE SCALE GENOMIC DNA]</scope>
    <source>
        <strain evidence="3">ATCC 8483 / DSM 1896 / JCM 5824 / BCRC 10623 / CCUG 4943 / NCTC 11153</strain>
    </source>
</reference>
<evidence type="ECO:0000256" key="1">
    <source>
        <dbReference type="SAM" id="Phobius"/>
    </source>
</evidence>
<gene>
    <name evidence="2" type="ORF">BACOVA_01603</name>
</gene>
<keyword evidence="1" id="KW-0812">Transmembrane</keyword>
<comment type="caution">
    <text evidence="2">The sequence shown here is derived from an EMBL/GenBank/DDBJ whole genome shotgun (WGS) entry which is preliminary data.</text>
</comment>
<name>A0AAN3AA30_BACO1</name>
<organism evidence="2 3">
    <name type="scientific">Bacteroides ovatus (strain ATCC 8483 / DSM 1896 / JCM 5824 / BCRC 10623 / CCUG 4943 / NCTC 11153)</name>
    <dbReference type="NCBI Taxonomy" id="411476"/>
    <lineage>
        <taxon>Bacteria</taxon>
        <taxon>Pseudomonadati</taxon>
        <taxon>Bacteroidota</taxon>
        <taxon>Bacteroidia</taxon>
        <taxon>Bacteroidales</taxon>
        <taxon>Bacteroidaceae</taxon>
        <taxon>Bacteroides</taxon>
    </lineage>
</organism>
<keyword evidence="1" id="KW-1133">Transmembrane helix</keyword>
<sequence length="58" mass="6910">MFILKGTANFFFLFINSLLFPIKNFMIVSIDLYLFYCQTVRIVFKYMNINAISPDNRC</sequence>
<dbReference type="AlphaFoldDB" id="A0AAN3AA30"/>
<reference evidence="3" key="2">
    <citation type="submission" date="2007-04" db="EMBL/GenBank/DDBJ databases">
        <title>Draft genome sequence of Bacteroides ovatus (ATCC 8483).</title>
        <authorList>
            <person name="Sudarsanam P."/>
            <person name="Ley R."/>
            <person name="Guruge J."/>
            <person name="Turnbaugh P.J."/>
            <person name="Mahowald M."/>
            <person name="Liep D."/>
            <person name="Gordon J."/>
        </authorList>
    </citation>
    <scope>NUCLEOTIDE SEQUENCE [LARGE SCALE GENOMIC DNA]</scope>
    <source>
        <strain evidence="3">ATCC 8483 / DSM 1896 / JCM 5824 / BCRC 10623 / CCUG 4943 / NCTC 11153</strain>
    </source>
</reference>
<evidence type="ECO:0000313" key="3">
    <source>
        <dbReference type="Proteomes" id="UP000005475"/>
    </source>
</evidence>
<evidence type="ECO:0000313" key="2">
    <source>
        <dbReference type="EMBL" id="EDO12789.1"/>
    </source>
</evidence>